<evidence type="ECO:0000256" key="5">
    <source>
        <dbReference type="SAM" id="MobiDB-lite"/>
    </source>
</evidence>
<dbReference type="GO" id="GO:0016020">
    <property type="term" value="C:membrane"/>
    <property type="evidence" value="ECO:0007669"/>
    <property type="project" value="UniProtKB-SubCell"/>
</dbReference>
<feature type="compositionally biased region" description="Basic and acidic residues" evidence="5">
    <location>
        <begin position="45"/>
        <end position="57"/>
    </location>
</feature>
<dbReference type="GO" id="GO:0008610">
    <property type="term" value="P:lipid biosynthetic process"/>
    <property type="evidence" value="ECO:0007669"/>
    <property type="project" value="InterPro"/>
</dbReference>
<feature type="region of interest" description="Disordered" evidence="5">
    <location>
        <begin position="1"/>
        <end position="57"/>
    </location>
</feature>
<evidence type="ECO:0000256" key="4">
    <source>
        <dbReference type="ARBA" id="ARBA00023136"/>
    </source>
</evidence>
<keyword evidence="2" id="KW-0812">Transmembrane</keyword>
<dbReference type="InterPro" id="IPR006694">
    <property type="entry name" value="Fatty_acid_hydroxylase"/>
</dbReference>
<dbReference type="Proteomes" id="UP000198372">
    <property type="component" value="Unassembled WGS sequence"/>
</dbReference>
<name>A0A238F9D6_9BASI</name>
<accession>A0A238F9D6</accession>
<keyword evidence="8" id="KW-1185">Reference proteome</keyword>
<dbReference type="AlphaFoldDB" id="A0A238F9D6"/>
<evidence type="ECO:0000256" key="1">
    <source>
        <dbReference type="ARBA" id="ARBA00004370"/>
    </source>
</evidence>
<comment type="subcellular location">
    <subcellularLocation>
        <location evidence="1">Membrane</location>
    </subcellularLocation>
</comment>
<reference evidence="8" key="1">
    <citation type="submission" date="2016-09" db="EMBL/GenBank/DDBJ databases">
        <authorList>
            <person name="Jeantristanb JTB J.-T."/>
            <person name="Ricardo R."/>
        </authorList>
    </citation>
    <scope>NUCLEOTIDE SEQUENCE [LARGE SCALE GENOMIC DNA]</scope>
</reference>
<dbReference type="InterPro" id="IPR050307">
    <property type="entry name" value="Sterol_Desaturase_Related"/>
</dbReference>
<dbReference type="OrthoDB" id="6354873at2759"/>
<keyword evidence="3" id="KW-1133">Transmembrane helix</keyword>
<evidence type="ECO:0000313" key="8">
    <source>
        <dbReference type="Proteomes" id="UP000198372"/>
    </source>
</evidence>
<dbReference type="STRING" id="269621.A0A238F9D6"/>
<dbReference type="Pfam" id="PF04116">
    <property type="entry name" value="FA_hydroxylase"/>
    <property type="match status" value="1"/>
</dbReference>
<evidence type="ECO:0000256" key="3">
    <source>
        <dbReference type="ARBA" id="ARBA00022989"/>
    </source>
</evidence>
<keyword evidence="4" id="KW-0472">Membrane</keyword>
<protein>
    <submittedName>
        <fullName evidence="7">BQ2448_1844 protein</fullName>
    </submittedName>
</protein>
<proteinExistence type="predicted"/>
<sequence length="408" mass="46806">MTSRTDQLFDVVSEPDILASSSSDSDDGSIDSTTVEGQVTDGVDNSDKQTRQGRDWRPKATLHLKHFSDMTILEKMAARRLMPSEYHTLKTATVDRGPVPKHPLFPEHVFILSHALLAPALQQLSYFLYPGKGAIAVVTRGWNSANSAAVTPLLLRTGHQWPPALAWFVYVVSYIFFANRVFKRFTHFALKYGTLDEKNVGRDRYPDKAINQLALGQLAFLLTRTFGEFFIKYDRTECPLNAFSWTTPIRWFFWLLALDYFFYAYHRTSHEIDFFWQIHKTHHTTRHPSPLLSILSSEIQEVIEIALVPLAATLLVPMDFHELFVLSIYTSYVELLGHTGIRAEWELPITGFPLKFIGCNLLIEDHDTHHRFGKSGRNYGKQSRFWDVSFGTTTDRIEMSNLPGQRPY</sequence>
<evidence type="ECO:0000259" key="6">
    <source>
        <dbReference type="Pfam" id="PF04116"/>
    </source>
</evidence>
<evidence type="ECO:0000256" key="2">
    <source>
        <dbReference type="ARBA" id="ARBA00022692"/>
    </source>
</evidence>
<dbReference type="EMBL" id="FMSP01000005">
    <property type="protein sequence ID" value="SCV70450.1"/>
    <property type="molecule type" value="Genomic_DNA"/>
</dbReference>
<dbReference type="PANTHER" id="PTHR11863">
    <property type="entry name" value="STEROL DESATURASE"/>
    <property type="match status" value="1"/>
</dbReference>
<feature type="domain" description="Fatty acid hydroxylase" evidence="6">
    <location>
        <begin position="252"/>
        <end position="392"/>
    </location>
</feature>
<organism evidence="7 8">
    <name type="scientific">Microbotryum intermedium</name>
    <dbReference type="NCBI Taxonomy" id="269621"/>
    <lineage>
        <taxon>Eukaryota</taxon>
        <taxon>Fungi</taxon>
        <taxon>Dikarya</taxon>
        <taxon>Basidiomycota</taxon>
        <taxon>Pucciniomycotina</taxon>
        <taxon>Microbotryomycetes</taxon>
        <taxon>Microbotryales</taxon>
        <taxon>Microbotryaceae</taxon>
        <taxon>Microbotryum</taxon>
    </lineage>
</organism>
<evidence type="ECO:0000313" key="7">
    <source>
        <dbReference type="EMBL" id="SCV70450.1"/>
    </source>
</evidence>
<dbReference type="GO" id="GO:0016491">
    <property type="term" value="F:oxidoreductase activity"/>
    <property type="evidence" value="ECO:0007669"/>
    <property type="project" value="InterPro"/>
</dbReference>
<gene>
    <name evidence="7" type="ORF">BQ2448_1844</name>
</gene>
<dbReference type="GO" id="GO:0005506">
    <property type="term" value="F:iron ion binding"/>
    <property type="evidence" value="ECO:0007669"/>
    <property type="project" value="InterPro"/>
</dbReference>